<sequence>MWFGPSAAAAAMRTLVDAFPAFVPGVSVATDGMLYQTEVFATSHSPASLAALHTRDTHVLAGFVRGALRAQQGEQEAADEGLSDRPVLLLLGIRLGLGGVNPIYHETIKVCSRLVFLASLSLPHPFVSVPSSSSYALLFLLVASSCTVSPPKLESPRQLKWHWSGSVRRSGYCQIAVMLRRCSVPAWEQKRSPYTLGIRFIRMRLFTLTPIHGEAATRAGKSSMGRKESKPLQYRSQGC</sequence>
<dbReference type="Proteomes" id="UP001221757">
    <property type="component" value="Unassembled WGS sequence"/>
</dbReference>
<dbReference type="GO" id="GO:0008234">
    <property type="term" value="F:cysteine-type peptidase activity"/>
    <property type="evidence" value="ECO:0007669"/>
    <property type="project" value="InterPro"/>
</dbReference>
<reference evidence="5" key="1">
    <citation type="submission" date="2023-03" db="EMBL/GenBank/DDBJ databases">
        <title>Massive genome expansion in bonnet fungi (Mycena s.s.) driven by repeated elements and novel gene families across ecological guilds.</title>
        <authorList>
            <consortium name="Lawrence Berkeley National Laboratory"/>
            <person name="Harder C.B."/>
            <person name="Miyauchi S."/>
            <person name="Viragh M."/>
            <person name="Kuo A."/>
            <person name="Thoen E."/>
            <person name="Andreopoulos B."/>
            <person name="Lu D."/>
            <person name="Skrede I."/>
            <person name="Drula E."/>
            <person name="Henrissat B."/>
            <person name="Morin E."/>
            <person name="Kohler A."/>
            <person name="Barry K."/>
            <person name="LaButti K."/>
            <person name="Morin E."/>
            <person name="Salamov A."/>
            <person name="Lipzen A."/>
            <person name="Mereny Z."/>
            <person name="Hegedus B."/>
            <person name="Baldrian P."/>
            <person name="Stursova M."/>
            <person name="Weitz H."/>
            <person name="Taylor A."/>
            <person name="Grigoriev I.V."/>
            <person name="Nagy L.G."/>
            <person name="Martin F."/>
            <person name="Kauserud H."/>
        </authorList>
    </citation>
    <scope>NUCLEOTIDE SEQUENCE</scope>
    <source>
        <strain evidence="5">CBHHK067</strain>
    </source>
</reference>
<dbReference type="InterPro" id="IPR038765">
    <property type="entry name" value="Papain-like_cys_pep_sf"/>
</dbReference>
<dbReference type="InterPro" id="IPR046792">
    <property type="entry name" value="Peptidase_C54_cat"/>
</dbReference>
<evidence type="ECO:0000313" key="5">
    <source>
        <dbReference type="EMBL" id="KAJ7681180.1"/>
    </source>
</evidence>
<evidence type="ECO:0000256" key="1">
    <source>
        <dbReference type="RuleBase" id="RU363115"/>
    </source>
</evidence>
<keyword evidence="1" id="KW-0963">Cytoplasm</keyword>
<dbReference type="EMBL" id="JARKIE010000121">
    <property type="protein sequence ID" value="KAJ7681180.1"/>
    <property type="molecule type" value="Genomic_DNA"/>
</dbReference>
<protein>
    <recommendedName>
        <fullName evidence="1">Cysteine protease</fullName>
        <ecNumber evidence="1">3.4.22.-</ecNumber>
    </recommendedName>
</protein>
<keyword evidence="3" id="KW-0732">Signal</keyword>
<feature type="domain" description="Peptidase C54 catalytic" evidence="4">
    <location>
        <begin position="2"/>
        <end position="114"/>
    </location>
</feature>
<evidence type="ECO:0000256" key="2">
    <source>
        <dbReference type="SAM" id="MobiDB-lite"/>
    </source>
</evidence>
<comment type="subcellular location">
    <subcellularLocation>
        <location evidence="1">Nucleus</location>
    </subcellularLocation>
    <subcellularLocation>
        <location evidence="1">Cytoplasm</location>
    </subcellularLocation>
</comment>
<dbReference type="Pfam" id="PF03416">
    <property type="entry name" value="Peptidase_C54"/>
    <property type="match status" value="1"/>
</dbReference>
<evidence type="ECO:0000313" key="6">
    <source>
        <dbReference type="Proteomes" id="UP001221757"/>
    </source>
</evidence>
<feature type="region of interest" description="Disordered" evidence="2">
    <location>
        <begin position="217"/>
        <end position="239"/>
    </location>
</feature>
<comment type="similarity">
    <text evidence="1">Belongs to the peptidase C54 family.</text>
</comment>
<keyword evidence="1" id="KW-0645">Protease</keyword>
<keyword evidence="1" id="KW-0539">Nucleus</keyword>
<feature type="signal peptide" evidence="3">
    <location>
        <begin position="1"/>
        <end position="18"/>
    </location>
</feature>
<keyword evidence="1" id="KW-0378">Hydrolase</keyword>
<dbReference type="SUPFAM" id="SSF54001">
    <property type="entry name" value="Cysteine proteinases"/>
    <property type="match status" value="1"/>
</dbReference>
<dbReference type="EC" id="3.4.22.-" evidence="1"/>
<name>A0AAD7GC27_MYCRO</name>
<dbReference type="GO" id="GO:0005634">
    <property type="term" value="C:nucleus"/>
    <property type="evidence" value="ECO:0007669"/>
    <property type="project" value="UniProtKB-SubCell"/>
</dbReference>
<dbReference type="AlphaFoldDB" id="A0AAD7GC27"/>
<evidence type="ECO:0000256" key="3">
    <source>
        <dbReference type="SAM" id="SignalP"/>
    </source>
</evidence>
<comment type="caution">
    <text evidence="5">The sequence shown here is derived from an EMBL/GenBank/DDBJ whole genome shotgun (WGS) entry which is preliminary data.</text>
</comment>
<accession>A0AAD7GC27</accession>
<proteinExistence type="inferred from homology"/>
<dbReference type="GO" id="GO:0005737">
    <property type="term" value="C:cytoplasm"/>
    <property type="evidence" value="ECO:0007669"/>
    <property type="project" value="UniProtKB-SubCell"/>
</dbReference>
<comment type="function">
    <text evidence="1">Required for selective autophagic degradation of the nucleus (nucleophagy) as well as for mitophagy which contributes to regulate mitochondrial quantity and quality by eliminating the mitochondria to a basal level to fulfill cellular energy requirements and preventing excess ROS production.</text>
</comment>
<evidence type="ECO:0000259" key="4">
    <source>
        <dbReference type="Pfam" id="PF03416"/>
    </source>
</evidence>
<dbReference type="GO" id="GO:0006508">
    <property type="term" value="P:proteolysis"/>
    <property type="evidence" value="ECO:0007669"/>
    <property type="project" value="UniProtKB-KW"/>
</dbReference>
<keyword evidence="6" id="KW-1185">Reference proteome</keyword>
<feature type="chain" id="PRO_5042086745" description="Cysteine protease" evidence="3">
    <location>
        <begin position="19"/>
        <end position="239"/>
    </location>
</feature>
<gene>
    <name evidence="5" type="ORF">B0H17DRAFT_1076673</name>
</gene>
<organism evidence="5 6">
    <name type="scientific">Mycena rosella</name>
    <name type="common">Pink bonnet</name>
    <name type="synonym">Agaricus rosellus</name>
    <dbReference type="NCBI Taxonomy" id="1033263"/>
    <lineage>
        <taxon>Eukaryota</taxon>
        <taxon>Fungi</taxon>
        <taxon>Dikarya</taxon>
        <taxon>Basidiomycota</taxon>
        <taxon>Agaricomycotina</taxon>
        <taxon>Agaricomycetes</taxon>
        <taxon>Agaricomycetidae</taxon>
        <taxon>Agaricales</taxon>
        <taxon>Marasmiineae</taxon>
        <taxon>Mycenaceae</taxon>
        <taxon>Mycena</taxon>
    </lineage>
</organism>
<dbReference type="GO" id="GO:0019786">
    <property type="term" value="F:protein-phosphatidylethanolamide deconjugating activity"/>
    <property type="evidence" value="ECO:0007669"/>
    <property type="project" value="InterPro"/>
</dbReference>